<dbReference type="AlphaFoldDB" id="A0A2T1E7K7"/>
<protein>
    <submittedName>
        <fullName evidence="2">Uncharacterized protein</fullName>
    </submittedName>
</protein>
<dbReference type="RefSeq" id="WP_106256679.1">
    <property type="nucleotide sequence ID" value="NZ_CAWNSW010000066.1"/>
</dbReference>
<evidence type="ECO:0000313" key="2">
    <source>
        <dbReference type="EMBL" id="PSB28721.1"/>
    </source>
</evidence>
<name>A0A2T1E7K7_9CYAN</name>
<gene>
    <name evidence="2" type="ORF">C7B82_12780</name>
</gene>
<accession>A0A2T1E7K7</accession>
<feature type="region of interest" description="Disordered" evidence="1">
    <location>
        <begin position="57"/>
        <end position="91"/>
    </location>
</feature>
<keyword evidence="3" id="KW-1185">Reference proteome</keyword>
<reference evidence="3" key="1">
    <citation type="submission" date="2018-02" db="EMBL/GenBank/DDBJ databases">
        <authorList>
            <person name="Moore K."/>
            <person name="Momper L."/>
        </authorList>
    </citation>
    <scope>NUCLEOTIDE SEQUENCE [LARGE SCALE GENOMIC DNA]</scope>
    <source>
        <strain evidence="3">ULC18</strain>
    </source>
</reference>
<feature type="compositionally biased region" description="Polar residues" evidence="1">
    <location>
        <begin position="57"/>
        <end position="69"/>
    </location>
</feature>
<dbReference type="OrthoDB" id="8776574at2"/>
<dbReference type="Proteomes" id="UP000239576">
    <property type="component" value="Unassembled WGS sequence"/>
</dbReference>
<comment type="caution">
    <text evidence="2">The sequence shown here is derived from an EMBL/GenBank/DDBJ whole genome shotgun (WGS) entry which is preliminary data.</text>
</comment>
<dbReference type="EMBL" id="PVWK01000075">
    <property type="protein sequence ID" value="PSB28721.1"/>
    <property type="molecule type" value="Genomic_DNA"/>
</dbReference>
<organism evidence="2 3">
    <name type="scientific">Stenomitos frigidus ULC18</name>
    <dbReference type="NCBI Taxonomy" id="2107698"/>
    <lineage>
        <taxon>Bacteria</taxon>
        <taxon>Bacillati</taxon>
        <taxon>Cyanobacteriota</taxon>
        <taxon>Cyanophyceae</taxon>
        <taxon>Leptolyngbyales</taxon>
        <taxon>Leptolyngbyaceae</taxon>
        <taxon>Stenomitos</taxon>
    </lineage>
</organism>
<sequence length="268" mass="29165">MPNESGSAILTVFRNLIDQIKSTRPVRTDGKALTTGFVYSQTVLGRMVDPRDYTNPWSPMGGSTLQDTVKSMPAPTGSPVSGGSSAPTPDPKFRRALDAAFKTAELVDNMIMVTKDGSFLEYPTQRRISSNYESSSSSMQPTPMPPIAPEVQKQIDDSKKVLYEFDDEDNIVGKSKLYKLYVKNSQAFAKAKKDYAEAQASALADPVKADDGCGTRPKKTVKTMIEQGNDYVMTVKGNQKSLHQRLGAISTDCTPVSANGTMSRDTNV</sequence>
<reference evidence="2 3" key="2">
    <citation type="submission" date="2018-03" db="EMBL/GenBank/DDBJ databases">
        <title>The ancient ancestry and fast evolution of plastids.</title>
        <authorList>
            <person name="Moore K.R."/>
            <person name="Magnabosco C."/>
            <person name="Momper L."/>
            <person name="Gold D.A."/>
            <person name="Bosak T."/>
            <person name="Fournier G.P."/>
        </authorList>
    </citation>
    <scope>NUCLEOTIDE SEQUENCE [LARGE SCALE GENOMIC DNA]</scope>
    <source>
        <strain evidence="2 3">ULC18</strain>
    </source>
</reference>
<evidence type="ECO:0000313" key="3">
    <source>
        <dbReference type="Proteomes" id="UP000239576"/>
    </source>
</evidence>
<proteinExistence type="predicted"/>
<evidence type="ECO:0000256" key="1">
    <source>
        <dbReference type="SAM" id="MobiDB-lite"/>
    </source>
</evidence>
<feature type="compositionally biased region" description="Polar residues" evidence="1">
    <location>
        <begin position="78"/>
        <end position="87"/>
    </location>
</feature>